<sequence length="401" mass="41803">MASASSTSYNKKSSAVKRILSEARELEADGSREYCAAPLEDNIFEWHFTLRGAPGSEFEAGIYHGRILLPPEYPFRPPSLMLLTPNGRWECGKKICLTFTGFHEEQWQPAWGIRTALLGVQAFMTARREAAQGVGALDVSQTERERMARSSVGWTCAACARRNDEILPPAPLGERRGAEQLPHGLEVADASTPAEGPTPVSQATDKALAQAAAPEAALLATPQPTVEEPPAANLAALAASGASAASAEAKAPPTEQVPPRVPVAPAPSASTEAATSAPLGVADAATSRASGSSAPRERSTPSWLPAHAPPPPPPSSAASRAPAAQPAIRLPHAAATLRPQRPALGPRVSTGTLRPAAAAAATHAAQAAARPAAEQRVAQLDRAIATVVLLLACMLVRRWLQ</sequence>
<dbReference type="CDD" id="cd23799">
    <property type="entry name" value="UBCc_UBE2J"/>
    <property type="match status" value="1"/>
</dbReference>
<feature type="compositionally biased region" description="Low complexity" evidence="2">
    <location>
        <begin position="266"/>
        <end position="278"/>
    </location>
</feature>
<proteinExistence type="predicted"/>
<feature type="region of interest" description="Disordered" evidence="2">
    <location>
        <begin position="245"/>
        <end position="357"/>
    </location>
</feature>
<dbReference type="PANTHER" id="PTHR24067">
    <property type="entry name" value="UBIQUITIN-CONJUGATING ENZYME E2"/>
    <property type="match status" value="1"/>
</dbReference>
<reference evidence="4 5" key="1">
    <citation type="journal article" date="2018" name="Mol. Biol. Evol.">
        <title>Broad Genomic Sampling Reveals a Smut Pathogenic Ancestry of the Fungal Clade Ustilaginomycotina.</title>
        <authorList>
            <person name="Kijpornyongpan T."/>
            <person name="Mondo S.J."/>
            <person name="Barry K."/>
            <person name="Sandor L."/>
            <person name="Lee J."/>
            <person name="Lipzen A."/>
            <person name="Pangilinan J."/>
            <person name="LaButti K."/>
            <person name="Hainaut M."/>
            <person name="Henrissat B."/>
            <person name="Grigoriev I.V."/>
            <person name="Spatafora J.W."/>
            <person name="Aime M.C."/>
        </authorList>
    </citation>
    <scope>NUCLEOTIDE SEQUENCE [LARGE SCALE GENOMIC DNA]</scope>
    <source>
        <strain evidence="4 5">MCA 4186</strain>
    </source>
</reference>
<dbReference type="InterPro" id="IPR016135">
    <property type="entry name" value="UBQ-conjugating_enzyme/RWD"/>
</dbReference>
<dbReference type="InterPro" id="IPR000608">
    <property type="entry name" value="UBC"/>
</dbReference>
<dbReference type="FunFam" id="3.10.110.10:FF:000086">
    <property type="entry name" value="Ubiquitin-conjugating enzyme E2 J1"/>
    <property type="match status" value="1"/>
</dbReference>
<organism evidence="4 5">
    <name type="scientific">Tilletiopsis washingtonensis</name>
    <dbReference type="NCBI Taxonomy" id="58919"/>
    <lineage>
        <taxon>Eukaryota</taxon>
        <taxon>Fungi</taxon>
        <taxon>Dikarya</taxon>
        <taxon>Basidiomycota</taxon>
        <taxon>Ustilaginomycotina</taxon>
        <taxon>Exobasidiomycetes</taxon>
        <taxon>Entylomatales</taxon>
        <taxon>Entylomatales incertae sedis</taxon>
        <taxon>Tilletiopsis</taxon>
    </lineage>
</organism>
<dbReference type="STRING" id="58919.A0A316ZHR5"/>
<dbReference type="SMART" id="SM00212">
    <property type="entry name" value="UBCc"/>
    <property type="match status" value="1"/>
</dbReference>
<dbReference type="EMBL" id="KZ819283">
    <property type="protein sequence ID" value="PWO01052.1"/>
    <property type="molecule type" value="Genomic_DNA"/>
</dbReference>
<dbReference type="GeneID" id="37268282"/>
<dbReference type="Pfam" id="PF00179">
    <property type="entry name" value="UQ_con"/>
    <property type="match status" value="1"/>
</dbReference>
<dbReference type="RefSeq" id="XP_025601330.1">
    <property type="nucleotide sequence ID" value="XM_025740738.1"/>
</dbReference>
<dbReference type="AlphaFoldDB" id="A0A316ZHR5"/>
<evidence type="ECO:0000256" key="2">
    <source>
        <dbReference type="SAM" id="MobiDB-lite"/>
    </source>
</evidence>
<accession>A0A316ZHR5</accession>
<evidence type="ECO:0000313" key="5">
    <source>
        <dbReference type="Proteomes" id="UP000245946"/>
    </source>
</evidence>
<feature type="compositionally biased region" description="Low complexity" evidence="2">
    <location>
        <begin position="316"/>
        <end position="327"/>
    </location>
</feature>
<dbReference type="SUPFAM" id="SSF54495">
    <property type="entry name" value="UBC-like"/>
    <property type="match status" value="1"/>
</dbReference>
<dbReference type="Gene3D" id="3.10.110.10">
    <property type="entry name" value="Ubiquitin Conjugating Enzyme"/>
    <property type="match status" value="1"/>
</dbReference>
<evidence type="ECO:0000313" key="4">
    <source>
        <dbReference type="EMBL" id="PWO01052.1"/>
    </source>
</evidence>
<feature type="compositionally biased region" description="Pro residues" evidence="2">
    <location>
        <begin position="255"/>
        <end position="265"/>
    </location>
</feature>
<dbReference type="PROSITE" id="PS50127">
    <property type="entry name" value="UBC_2"/>
    <property type="match status" value="1"/>
</dbReference>
<gene>
    <name evidence="4" type="ORF">FA09DRAFT_313689</name>
</gene>
<feature type="region of interest" description="Disordered" evidence="2">
    <location>
        <begin position="189"/>
        <end position="209"/>
    </location>
</feature>
<dbReference type="OrthoDB" id="1158011at2759"/>
<keyword evidence="1" id="KW-0833">Ubl conjugation pathway</keyword>
<name>A0A316ZHR5_9BASI</name>
<evidence type="ECO:0000259" key="3">
    <source>
        <dbReference type="PROSITE" id="PS50127"/>
    </source>
</evidence>
<protein>
    <submittedName>
        <fullName evidence="4">UBC-like protein</fullName>
    </submittedName>
</protein>
<dbReference type="Proteomes" id="UP000245946">
    <property type="component" value="Unassembled WGS sequence"/>
</dbReference>
<keyword evidence="5" id="KW-1185">Reference proteome</keyword>
<dbReference type="InterPro" id="IPR050113">
    <property type="entry name" value="Ub_conjugating_enzyme"/>
</dbReference>
<feature type="domain" description="UBC core" evidence="3">
    <location>
        <begin position="14"/>
        <end position="165"/>
    </location>
</feature>
<evidence type="ECO:0000256" key="1">
    <source>
        <dbReference type="ARBA" id="ARBA00022786"/>
    </source>
</evidence>